<accession>A0A845SH93</accession>
<gene>
    <name evidence="1" type="ORF">GRH90_05990</name>
</gene>
<evidence type="ECO:0008006" key="3">
    <source>
        <dbReference type="Google" id="ProtNLM"/>
    </source>
</evidence>
<dbReference type="SUPFAM" id="SSF81383">
    <property type="entry name" value="F-box domain"/>
    <property type="match status" value="1"/>
</dbReference>
<dbReference type="Proteomes" id="UP000461443">
    <property type="component" value="Unassembled WGS sequence"/>
</dbReference>
<keyword evidence="2" id="KW-1185">Reference proteome</keyword>
<comment type="caution">
    <text evidence="1">The sequence shown here is derived from an EMBL/GenBank/DDBJ whole genome shotgun (WGS) entry which is preliminary data.</text>
</comment>
<dbReference type="InterPro" id="IPR036047">
    <property type="entry name" value="F-box-like_dom_sf"/>
</dbReference>
<name>A0A845SH93_9GAMM</name>
<evidence type="ECO:0000313" key="2">
    <source>
        <dbReference type="Proteomes" id="UP000461443"/>
    </source>
</evidence>
<dbReference type="RefSeq" id="WP_162365012.1">
    <property type="nucleotide sequence ID" value="NZ_WUBS01000003.1"/>
</dbReference>
<dbReference type="AlphaFoldDB" id="A0A845SH93"/>
<evidence type="ECO:0000313" key="1">
    <source>
        <dbReference type="EMBL" id="NDL62304.1"/>
    </source>
</evidence>
<sequence>MQSAAAQRKYSCHYDKKARASLAGREEEYAMLRSLLSCHFPSEPEFVASLGSVNAIAAENCISGALARGFSAVAGRFSRAGRMTPDARAGGVRPPGLDNLSMELIAHIGRYLPHRDLLRLSSANKKLNQQLKMQRDSIILTGSLARRCGYPRVVMLVGKETVPGVLAAFPPHCQLAPVLRIIERVGPPDEAAAEFIYQRLSLMIKAWPVSLQNQGWPALSLHRLRDLPAPALAGACKDLLLAAPALSTASREQVADNILYHFRLLAQRDRGGIMLRLLAQAGSYGRTAREAVLIGLSLDIFHLCPLHMLPALDALLAAALTLAVGGRVRVLRELRCQLPHVELHGLDHKVTNRLVAAGRSLMEKKHYQPI</sequence>
<dbReference type="EMBL" id="WUBS01000003">
    <property type="protein sequence ID" value="NDL62304.1"/>
    <property type="molecule type" value="Genomic_DNA"/>
</dbReference>
<proteinExistence type="predicted"/>
<reference evidence="1 2" key="1">
    <citation type="submission" date="2019-12" db="EMBL/GenBank/DDBJ databases">
        <authorList>
            <person name="Lee S.D."/>
        </authorList>
    </citation>
    <scope>NUCLEOTIDE SEQUENCE [LARGE SCALE GENOMIC DNA]</scope>
    <source>
        <strain evidence="1 2">SAP-6</strain>
    </source>
</reference>
<organism evidence="1 2">
    <name type="scientific">Acerihabitans arboris</name>
    <dbReference type="NCBI Taxonomy" id="2691583"/>
    <lineage>
        <taxon>Bacteria</taxon>
        <taxon>Pseudomonadati</taxon>
        <taxon>Pseudomonadota</taxon>
        <taxon>Gammaproteobacteria</taxon>
        <taxon>Enterobacterales</taxon>
        <taxon>Pectobacteriaceae</taxon>
        <taxon>Acerihabitans</taxon>
    </lineage>
</organism>
<protein>
    <recommendedName>
        <fullName evidence="3">F-box domain-containing protein</fullName>
    </recommendedName>
</protein>
<reference evidence="1 2" key="2">
    <citation type="submission" date="2020-02" db="EMBL/GenBank/DDBJ databases">
        <title>The new genus of Enterobacteriales.</title>
        <authorList>
            <person name="Kim I.S."/>
        </authorList>
    </citation>
    <scope>NUCLEOTIDE SEQUENCE [LARGE SCALE GENOMIC DNA]</scope>
    <source>
        <strain evidence="1 2">SAP-6</strain>
    </source>
</reference>